<dbReference type="EMBL" id="MT142639">
    <property type="protein sequence ID" value="QJA86503.1"/>
    <property type="molecule type" value="Genomic_DNA"/>
</dbReference>
<proteinExistence type="predicted"/>
<evidence type="ECO:0000256" key="1">
    <source>
        <dbReference type="SAM" id="Phobius"/>
    </source>
</evidence>
<keyword evidence="1" id="KW-0812">Transmembrane</keyword>
<evidence type="ECO:0000313" key="2">
    <source>
        <dbReference type="EMBL" id="QJA86503.1"/>
    </source>
</evidence>
<keyword evidence="1" id="KW-1133">Transmembrane helix</keyword>
<name>A0A6M3KWE7_9ZZZZ</name>
<sequence>MDNFTNERAIDLLQKTHDSVVALSTWIQEHEKMHIADAKAHLRVCEVQERELGKHSDAIRKLDIKIESVKDRMIYVSGFAAAVAGTILLLTKLKIL</sequence>
<keyword evidence="1" id="KW-0472">Membrane</keyword>
<gene>
    <name evidence="2" type="ORF">MM415B02063_0005</name>
</gene>
<protein>
    <submittedName>
        <fullName evidence="2">Uncharacterized protein</fullName>
    </submittedName>
</protein>
<dbReference type="AlphaFoldDB" id="A0A6M3KWE7"/>
<feature type="transmembrane region" description="Helical" evidence="1">
    <location>
        <begin position="73"/>
        <end position="91"/>
    </location>
</feature>
<organism evidence="2">
    <name type="scientific">viral metagenome</name>
    <dbReference type="NCBI Taxonomy" id="1070528"/>
    <lineage>
        <taxon>unclassified sequences</taxon>
        <taxon>metagenomes</taxon>
        <taxon>organismal metagenomes</taxon>
    </lineage>
</organism>
<accession>A0A6M3KWE7</accession>
<reference evidence="2" key="1">
    <citation type="submission" date="2020-03" db="EMBL/GenBank/DDBJ databases">
        <title>The deep terrestrial virosphere.</title>
        <authorList>
            <person name="Holmfeldt K."/>
            <person name="Nilsson E."/>
            <person name="Simone D."/>
            <person name="Lopez-Fernandez M."/>
            <person name="Wu X."/>
            <person name="de Brujin I."/>
            <person name="Lundin D."/>
            <person name="Andersson A."/>
            <person name="Bertilsson S."/>
            <person name="Dopson M."/>
        </authorList>
    </citation>
    <scope>NUCLEOTIDE SEQUENCE</scope>
    <source>
        <strain evidence="2">MM415B02063</strain>
    </source>
</reference>